<dbReference type="PANTHER" id="PTHR11764:SF20">
    <property type="entry name" value="LANOSTEROL SYNTHASE"/>
    <property type="match status" value="1"/>
</dbReference>
<name>W4M923_9BACT</name>
<organism evidence="7 8">
    <name type="scientific">Candidatus Entotheonella gemina</name>
    <dbReference type="NCBI Taxonomy" id="1429439"/>
    <lineage>
        <taxon>Bacteria</taxon>
        <taxon>Pseudomonadati</taxon>
        <taxon>Nitrospinota/Tectimicrobiota group</taxon>
        <taxon>Candidatus Tectimicrobiota</taxon>
        <taxon>Candidatus Entotheonellia</taxon>
        <taxon>Candidatus Entotheonellales</taxon>
        <taxon>Candidatus Entotheonellaceae</taxon>
        <taxon>Candidatus Entotheonella</taxon>
    </lineage>
</organism>
<protein>
    <recommendedName>
        <fullName evidence="9">Squalene--hopene cyclase</fullName>
    </recommendedName>
</protein>
<keyword evidence="4" id="KW-0413">Isomerase</keyword>
<dbReference type="InterPro" id="IPR032697">
    <property type="entry name" value="SQ_cyclase_N"/>
</dbReference>
<keyword evidence="8" id="KW-1185">Reference proteome</keyword>
<dbReference type="InterPro" id="IPR018333">
    <property type="entry name" value="Squalene_cyclase"/>
</dbReference>
<dbReference type="Proteomes" id="UP000019140">
    <property type="component" value="Unassembled WGS sequence"/>
</dbReference>
<dbReference type="UniPathway" id="UPA00337"/>
<dbReference type="EMBL" id="AZHX01000586">
    <property type="protein sequence ID" value="ETX06844.1"/>
    <property type="molecule type" value="Genomic_DNA"/>
</dbReference>
<evidence type="ECO:0000256" key="2">
    <source>
        <dbReference type="ARBA" id="ARBA00009755"/>
    </source>
</evidence>
<evidence type="ECO:0000259" key="5">
    <source>
        <dbReference type="Pfam" id="PF13243"/>
    </source>
</evidence>
<dbReference type="GO" id="GO:0005811">
    <property type="term" value="C:lipid droplet"/>
    <property type="evidence" value="ECO:0007669"/>
    <property type="project" value="InterPro"/>
</dbReference>
<evidence type="ECO:0000313" key="8">
    <source>
        <dbReference type="Proteomes" id="UP000019140"/>
    </source>
</evidence>
<evidence type="ECO:0000259" key="6">
    <source>
        <dbReference type="Pfam" id="PF13249"/>
    </source>
</evidence>
<dbReference type="CDD" id="cd02892">
    <property type="entry name" value="SQCY_1"/>
    <property type="match status" value="1"/>
</dbReference>
<feature type="domain" description="Squalene cyclase N-terminal" evidence="6">
    <location>
        <begin position="8"/>
        <end position="298"/>
    </location>
</feature>
<dbReference type="InterPro" id="IPR008930">
    <property type="entry name" value="Terpenoid_cyclase/PrenylTrfase"/>
</dbReference>
<dbReference type="AlphaFoldDB" id="W4M923"/>
<evidence type="ECO:0000313" key="7">
    <source>
        <dbReference type="EMBL" id="ETX06844.1"/>
    </source>
</evidence>
<dbReference type="SUPFAM" id="SSF48239">
    <property type="entry name" value="Terpenoid cyclases/Protein prenyltransferases"/>
    <property type="match status" value="2"/>
</dbReference>
<evidence type="ECO:0000256" key="4">
    <source>
        <dbReference type="ARBA" id="ARBA00023235"/>
    </source>
</evidence>
<dbReference type="PANTHER" id="PTHR11764">
    <property type="entry name" value="TERPENE CYCLASE/MUTASE FAMILY MEMBER"/>
    <property type="match status" value="1"/>
</dbReference>
<dbReference type="GO" id="GO:0016104">
    <property type="term" value="P:triterpenoid biosynthetic process"/>
    <property type="evidence" value="ECO:0007669"/>
    <property type="project" value="InterPro"/>
</dbReference>
<feature type="domain" description="Squalene cyclase C-terminal" evidence="5">
    <location>
        <begin position="308"/>
        <end position="624"/>
    </location>
</feature>
<accession>W4M923</accession>
<proteinExistence type="inferred from homology"/>
<reference evidence="7 8" key="1">
    <citation type="journal article" date="2014" name="Nature">
        <title>An environmental bacterial taxon with a large and distinct metabolic repertoire.</title>
        <authorList>
            <person name="Wilson M.C."/>
            <person name="Mori T."/>
            <person name="Ruckert C."/>
            <person name="Uria A.R."/>
            <person name="Helf M.J."/>
            <person name="Takada K."/>
            <person name="Gernert C."/>
            <person name="Steffens U.A."/>
            <person name="Heycke N."/>
            <person name="Schmitt S."/>
            <person name="Rinke C."/>
            <person name="Helfrich E.J."/>
            <person name="Brachmann A.O."/>
            <person name="Gurgui C."/>
            <person name="Wakimoto T."/>
            <person name="Kracht M."/>
            <person name="Crusemann M."/>
            <person name="Hentschel U."/>
            <person name="Abe I."/>
            <person name="Matsunaga S."/>
            <person name="Kalinowski J."/>
            <person name="Takeyama H."/>
            <person name="Piel J."/>
        </authorList>
    </citation>
    <scope>NUCLEOTIDE SEQUENCE [LARGE SCALE GENOMIC DNA]</scope>
    <source>
        <strain evidence="8">TSY2</strain>
    </source>
</reference>
<dbReference type="NCBIfam" id="TIGR01507">
    <property type="entry name" value="hopene_cyclase"/>
    <property type="match status" value="1"/>
</dbReference>
<dbReference type="InterPro" id="IPR006400">
    <property type="entry name" value="Hopene-cyclase"/>
</dbReference>
<dbReference type="InterPro" id="IPR032696">
    <property type="entry name" value="SQ_cyclase_C"/>
</dbReference>
<comment type="similarity">
    <text evidence="2">Belongs to the terpene cyclase/mutase family.</text>
</comment>
<comment type="pathway">
    <text evidence="1">Secondary metabolite biosynthesis; hopanoid biosynthesis.</text>
</comment>
<dbReference type="Gene3D" id="1.50.10.20">
    <property type="match status" value="2"/>
</dbReference>
<dbReference type="HOGENOM" id="CLU_433158_0_0_7"/>
<dbReference type="PATRIC" id="fig|1429439.4.peg.2508"/>
<dbReference type="NCBIfam" id="TIGR01787">
    <property type="entry name" value="squalene_cyclas"/>
    <property type="match status" value="1"/>
</dbReference>
<comment type="caution">
    <text evidence="7">The sequence shown here is derived from an EMBL/GenBank/DDBJ whole genome shotgun (WGS) entry which is preliminary data.</text>
</comment>
<evidence type="ECO:0000256" key="1">
    <source>
        <dbReference type="ARBA" id="ARBA00004999"/>
    </source>
</evidence>
<gene>
    <name evidence="7" type="ORF">ETSY2_14705</name>
</gene>
<evidence type="ECO:0008006" key="9">
    <source>
        <dbReference type="Google" id="ProtNLM"/>
    </source>
</evidence>
<dbReference type="GO" id="GO:0016866">
    <property type="term" value="F:intramolecular transferase activity"/>
    <property type="evidence" value="ECO:0007669"/>
    <property type="project" value="InterPro"/>
</dbReference>
<dbReference type="SFLD" id="SFLDG01016">
    <property type="entry name" value="Prenyltransferase_Like_2"/>
    <property type="match status" value="1"/>
</dbReference>
<keyword evidence="3" id="KW-0677">Repeat</keyword>
<dbReference type="Pfam" id="PF13249">
    <property type="entry name" value="SQHop_cyclase_N"/>
    <property type="match status" value="1"/>
</dbReference>
<dbReference type="Pfam" id="PF13243">
    <property type="entry name" value="SQHop_cyclase_C"/>
    <property type="match status" value="1"/>
</dbReference>
<sequence>PGQLVQAIKRSQGCLVSQQHADGYWVGELEANTTLTSEYILFRHLIGQVDRDREAKIVAYLLSEQLPDGGWALYYGGPSDLSTTIEAYVAMRLAGVAADALPLRLARKRIHALGGLSHARVFTKIFLALFGQFEWRGIPVIPPEIISLPQSFYFNIYEFSSWSRSVIIPLTVIFAKKPLYHLPPGCRHLADELFVEPPGSARYSIKPREKRLSWELAFVLLDGILKASEKYTSPVLRENALRQCEQWILEHQDHTGDWGGIMPAMMNSVLALVFLGYPLDSGPVAKGLEAIERFGIEEGESFRLQSCVSPVWDTVLSVTALADSGMPRTELPMRKALLWLLSKQVRRDGDWSVKNRRGEPGGWSFEFNNDFYPDNDDTAAVLIALHKAGLPDEEKGDAMQLGLRWLLSMQCDDGGWGAFDVNNNKTLINKIPFADLESLLDPSTCDLTGRALELLGLIGFPRSHRIVERAVRFIRQNQEPDGPWYGRWGVNYIYGTCHVLCGLHAVGENMRQPYIRRAVQWLIDHQNADGGWGESCRSYEEPEAYRGVGKSTASQTAWALMGLMAAGIVRHSSVARGVTFLLRTQNAPGTWNEPEFTGTGFPKYFFIKYHMYQHYFPLMALARYYSLTRDS</sequence>
<feature type="non-terminal residue" evidence="7">
    <location>
        <position position="1"/>
    </location>
</feature>
<evidence type="ECO:0000256" key="3">
    <source>
        <dbReference type="ARBA" id="ARBA00022737"/>
    </source>
</evidence>